<feature type="region of interest" description="Disordered" evidence="1">
    <location>
        <begin position="98"/>
        <end position="119"/>
    </location>
</feature>
<dbReference type="EMBL" id="MH629685">
    <property type="protein sequence ID" value="AXN58547.1"/>
    <property type="molecule type" value="Genomic_DNA"/>
</dbReference>
<accession>A0A346FKP2</accession>
<dbReference type="RefSeq" id="YP_010097710.1">
    <property type="nucleotide sequence ID" value="NC_055761.1"/>
</dbReference>
<name>A0A346FKP2_9CAUD</name>
<sequence length="221" mass="23971">MPEIRDIEIRDLNVPDIQPWVTNPPTSIPIAVPVTVKIGVPVVDIPGCVQAHESKNKNKNLAQDDENGVVTYCDGGIPSYNPIDYSPENLTITKPAKVPKVPSPPTPEIPTPEIPATPPQTAVIKKPVEEVPPEIPWTEEYLPSPGAVTTTASIAVVATTSALMAKPLADLLLKVVKPTVKKVIKKIAAIRGKSIVVESVKDRRDHQRIRSHAIRKLKGKE</sequence>
<organism evidence="2">
    <name type="scientific">Synechococcus virus S-PRM1</name>
    <dbReference type="NCBI Taxonomy" id="2100130"/>
    <lineage>
        <taxon>Viruses</taxon>
        <taxon>Duplodnaviria</taxon>
        <taxon>Heunggongvirae</taxon>
        <taxon>Uroviricota</taxon>
        <taxon>Caudoviricetes</taxon>
        <taxon>Pantevenvirales</taxon>
        <taxon>Kyanoviridae</taxon>
        <taxon>Makelovirus</taxon>
        <taxon>Makelovirus prm1</taxon>
    </lineage>
</organism>
<keyword evidence="3" id="KW-1185">Reference proteome</keyword>
<evidence type="ECO:0000313" key="3">
    <source>
        <dbReference type="Proteomes" id="UP000259950"/>
    </source>
</evidence>
<proteinExistence type="predicted"/>
<evidence type="ECO:0000256" key="1">
    <source>
        <dbReference type="SAM" id="MobiDB-lite"/>
    </source>
</evidence>
<feature type="compositionally biased region" description="Pro residues" evidence="1">
    <location>
        <begin position="101"/>
        <end position="118"/>
    </location>
</feature>
<dbReference type="Proteomes" id="UP000259950">
    <property type="component" value="Segment"/>
</dbReference>
<dbReference type="GeneID" id="65115377"/>
<protein>
    <submittedName>
        <fullName evidence="2">Uncharacterized protein</fullName>
    </submittedName>
</protein>
<evidence type="ECO:0000313" key="2">
    <source>
        <dbReference type="EMBL" id="AXN58547.1"/>
    </source>
</evidence>
<reference evidence="2" key="1">
    <citation type="submission" date="2018-07" db="EMBL/GenBank/DDBJ databases">
        <title>Complete genome sequence of the cyanophage S-PRM1 isolated from Singapore coastal waters.</title>
        <authorList>
            <person name="Chenard C."/>
            <person name="Kolundzija S."/>
            <person name="Lauro F.M."/>
        </authorList>
    </citation>
    <scope>NUCLEOTIDE SEQUENCE [LARGE SCALE GENOMIC DNA]</scope>
</reference>
<dbReference type="KEGG" id="vg:65115377"/>